<accession>A0AA40CK95</accession>
<name>A0AA40CK95_9PEZI</name>
<organism evidence="1 2">
    <name type="scientific">Cercophora newfieldiana</name>
    <dbReference type="NCBI Taxonomy" id="92897"/>
    <lineage>
        <taxon>Eukaryota</taxon>
        <taxon>Fungi</taxon>
        <taxon>Dikarya</taxon>
        <taxon>Ascomycota</taxon>
        <taxon>Pezizomycotina</taxon>
        <taxon>Sordariomycetes</taxon>
        <taxon>Sordariomycetidae</taxon>
        <taxon>Sordariales</taxon>
        <taxon>Lasiosphaeriaceae</taxon>
        <taxon>Cercophora</taxon>
    </lineage>
</organism>
<reference evidence="1" key="1">
    <citation type="submission" date="2023-06" db="EMBL/GenBank/DDBJ databases">
        <title>Genome-scale phylogeny and comparative genomics of the fungal order Sordariales.</title>
        <authorList>
            <consortium name="Lawrence Berkeley National Laboratory"/>
            <person name="Hensen N."/>
            <person name="Bonometti L."/>
            <person name="Westerberg I."/>
            <person name="Brannstrom I.O."/>
            <person name="Guillou S."/>
            <person name="Cros-Aarteil S."/>
            <person name="Calhoun S."/>
            <person name="Haridas S."/>
            <person name="Kuo A."/>
            <person name="Mondo S."/>
            <person name="Pangilinan J."/>
            <person name="Riley R."/>
            <person name="Labutti K."/>
            <person name="Andreopoulos B."/>
            <person name="Lipzen A."/>
            <person name="Chen C."/>
            <person name="Yanf M."/>
            <person name="Daum C."/>
            <person name="Ng V."/>
            <person name="Clum A."/>
            <person name="Steindorff A."/>
            <person name="Ohm R."/>
            <person name="Martin F."/>
            <person name="Silar P."/>
            <person name="Natvig D."/>
            <person name="Lalanne C."/>
            <person name="Gautier V."/>
            <person name="Ament-Velasquez S.L."/>
            <person name="Kruys A."/>
            <person name="Hutchinson M.I."/>
            <person name="Powell A.J."/>
            <person name="Barry K."/>
            <person name="Miller A.N."/>
            <person name="Grigoriev I.V."/>
            <person name="Debuchy R."/>
            <person name="Gladieux P."/>
            <person name="Thoren M.H."/>
            <person name="Johannesson H."/>
        </authorList>
    </citation>
    <scope>NUCLEOTIDE SEQUENCE</scope>
    <source>
        <strain evidence="1">SMH2532-1</strain>
    </source>
</reference>
<gene>
    <name evidence="1" type="ORF">B0T16DRAFT_420904</name>
</gene>
<dbReference type="EMBL" id="JAULSV010000006">
    <property type="protein sequence ID" value="KAK0642021.1"/>
    <property type="molecule type" value="Genomic_DNA"/>
</dbReference>
<dbReference type="Proteomes" id="UP001174936">
    <property type="component" value="Unassembled WGS sequence"/>
</dbReference>
<sequence length="201" mass="22456">MRNMAVCPSASVSRIPSATGRACGAAGRCLRWERVKCERRRRHHAPDHAAAQPCRVQIPIHQSAHVIAAYNARTQQEYAVIHPGYLIGMRVRIMKRESTSHRPECVERVASTALPCVLQHFQPPGPHTGDRTPETQRRAPFSMLLCRSVFTIPSHGLMKERIETLAATAGRCVALRCAEQSWMSSPVTAGHRRQDLVPRQT</sequence>
<proteinExistence type="predicted"/>
<keyword evidence="2" id="KW-1185">Reference proteome</keyword>
<dbReference type="AlphaFoldDB" id="A0AA40CK95"/>
<evidence type="ECO:0000313" key="1">
    <source>
        <dbReference type="EMBL" id="KAK0642021.1"/>
    </source>
</evidence>
<comment type="caution">
    <text evidence="1">The sequence shown here is derived from an EMBL/GenBank/DDBJ whole genome shotgun (WGS) entry which is preliminary data.</text>
</comment>
<protein>
    <submittedName>
        <fullName evidence="1">Uncharacterized protein</fullName>
    </submittedName>
</protein>
<evidence type="ECO:0000313" key="2">
    <source>
        <dbReference type="Proteomes" id="UP001174936"/>
    </source>
</evidence>